<gene>
    <name evidence="1" type="ORF">HCN83_10100</name>
</gene>
<accession>A0A969PU40</accession>
<dbReference type="EMBL" id="JAATHJ010000013">
    <property type="protein sequence ID" value="NJP37938.1"/>
    <property type="molecule type" value="Genomic_DNA"/>
</dbReference>
<keyword evidence="2" id="KW-1185">Reference proteome</keyword>
<dbReference type="InterPro" id="IPR024524">
    <property type="entry name" value="DUF3800"/>
</dbReference>
<comment type="caution">
    <text evidence="1">The sequence shown here is derived from an EMBL/GenBank/DDBJ whole genome shotgun (WGS) entry which is preliminary data.</text>
</comment>
<dbReference type="RefSeq" id="WP_168006929.1">
    <property type="nucleotide sequence ID" value="NZ_JAATHJ010000013.1"/>
</dbReference>
<organism evidence="1 2">
    <name type="scientific">Alkalicoccus luteus</name>
    <dbReference type="NCBI Taxonomy" id="1237094"/>
    <lineage>
        <taxon>Bacteria</taxon>
        <taxon>Bacillati</taxon>
        <taxon>Bacillota</taxon>
        <taxon>Bacilli</taxon>
        <taxon>Bacillales</taxon>
        <taxon>Bacillaceae</taxon>
        <taxon>Alkalicoccus</taxon>
    </lineage>
</organism>
<sequence>MGRKVILNFDESGNMGRQGRYFTIACIEAENTKPLVNIMKKTILKTIKNFPEYNDLDEIKASDSSPVVKEFFLRKIATKESIKIRYIVADLHHVDAHLKDDENLLYNYMLKLLVTPIAAKNDVSCLCLNLDKRTIKVKSTNSFEDYIKLQLNYEQNCNVEVEVNYIESHNSRAIQAADFVANAINAKYEYNKTYGYTAIEQKIVRRSCFPYKQFGK</sequence>
<reference evidence="1 2" key="1">
    <citation type="submission" date="2020-03" db="EMBL/GenBank/DDBJ databases">
        <title>Assessment of the enzymatic potential of alkaline-tolerant lipase obtained from Bacillus luteus H11 (technogenic soil) for the bioremediation of saline soils contaminated with petroleum substances.</title>
        <authorList>
            <person name="Kalwasinska A."/>
        </authorList>
    </citation>
    <scope>NUCLEOTIDE SEQUENCE [LARGE SCALE GENOMIC DNA]</scope>
    <source>
        <strain evidence="1 2">H11</strain>
    </source>
</reference>
<dbReference type="Pfam" id="PF12686">
    <property type="entry name" value="DUF3800"/>
    <property type="match status" value="1"/>
</dbReference>
<proteinExistence type="predicted"/>
<evidence type="ECO:0000313" key="2">
    <source>
        <dbReference type="Proteomes" id="UP000752012"/>
    </source>
</evidence>
<dbReference type="Proteomes" id="UP000752012">
    <property type="component" value="Unassembled WGS sequence"/>
</dbReference>
<name>A0A969PU40_9BACI</name>
<evidence type="ECO:0000313" key="1">
    <source>
        <dbReference type="EMBL" id="NJP37938.1"/>
    </source>
</evidence>
<dbReference type="AlphaFoldDB" id="A0A969PU40"/>
<protein>
    <submittedName>
        <fullName evidence="1">DUF3800 domain-containing protein</fullName>
    </submittedName>
</protein>